<dbReference type="PANTHER" id="PTHR33202">
    <property type="entry name" value="ZINC UPTAKE REGULATION PROTEIN"/>
    <property type="match status" value="1"/>
</dbReference>
<dbReference type="Proteomes" id="UP001524435">
    <property type="component" value="Unassembled WGS sequence"/>
</dbReference>
<protein>
    <submittedName>
        <fullName evidence="7">Transcriptional repressor</fullName>
    </submittedName>
</protein>
<organism evidence="7 8">
    <name type="scientific">Massilicoli timonensis</name>
    <dbReference type="NCBI Taxonomy" id="2015901"/>
    <lineage>
        <taxon>Bacteria</taxon>
        <taxon>Bacillati</taxon>
        <taxon>Bacillota</taxon>
        <taxon>Erysipelotrichia</taxon>
        <taxon>Erysipelotrichales</taxon>
        <taxon>Erysipelotrichaceae</taxon>
        <taxon>Massilicoli</taxon>
    </lineage>
</organism>
<dbReference type="CDD" id="cd07153">
    <property type="entry name" value="Fur_like"/>
    <property type="match status" value="1"/>
</dbReference>
<dbReference type="PANTHER" id="PTHR33202:SF7">
    <property type="entry name" value="FERRIC UPTAKE REGULATION PROTEIN"/>
    <property type="match status" value="1"/>
</dbReference>
<gene>
    <name evidence="7" type="ORF">NE663_09185</name>
</gene>
<proteinExistence type="inferred from homology"/>
<sequence length="131" mass="15328">MKRNTLQRQIVMNALKKMHNHPTASQVYAYVRADYPTISKATVFRILNQESEEGTIMKVPVNDSEMHYELKNPPHYHLRCRICGKVIDAPFPYQAHMEDVEQVNGFLIEGHSIEFYGICEECRKAEKSRMR</sequence>
<evidence type="ECO:0000256" key="2">
    <source>
        <dbReference type="ARBA" id="ARBA00022491"/>
    </source>
</evidence>
<dbReference type="InterPro" id="IPR036390">
    <property type="entry name" value="WH_DNA-bd_sf"/>
</dbReference>
<keyword evidence="6" id="KW-0804">Transcription</keyword>
<evidence type="ECO:0000256" key="5">
    <source>
        <dbReference type="ARBA" id="ARBA00023125"/>
    </source>
</evidence>
<dbReference type="InterPro" id="IPR036388">
    <property type="entry name" value="WH-like_DNA-bd_sf"/>
</dbReference>
<keyword evidence="8" id="KW-1185">Reference proteome</keyword>
<dbReference type="Gene3D" id="1.10.10.10">
    <property type="entry name" value="Winged helix-like DNA-binding domain superfamily/Winged helix DNA-binding domain"/>
    <property type="match status" value="1"/>
</dbReference>
<evidence type="ECO:0000313" key="7">
    <source>
        <dbReference type="EMBL" id="MCQ5122427.1"/>
    </source>
</evidence>
<dbReference type="SUPFAM" id="SSF46785">
    <property type="entry name" value="Winged helix' DNA-binding domain"/>
    <property type="match status" value="1"/>
</dbReference>
<dbReference type="RefSeq" id="WP_256198237.1">
    <property type="nucleotide sequence ID" value="NZ_CANTYB010000019.1"/>
</dbReference>
<keyword evidence="5" id="KW-0238">DNA-binding</keyword>
<evidence type="ECO:0000256" key="6">
    <source>
        <dbReference type="ARBA" id="ARBA00023163"/>
    </source>
</evidence>
<keyword evidence="2" id="KW-0678">Repressor</keyword>
<dbReference type="EMBL" id="JANGCH010000015">
    <property type="protein sequence ID" value="MCQ5122427.1"/>
    <property type="molecule type" value="Genomic_DNA"/>
</dbReference>
<accession>A0ABT1SMI2</accession>
<evidence type="ECO:0000313" key="8">
    <source>
        <dbReference type="Proteomes" id="UP001524435"/>
    </source>
</evidence>
<dbReference type="Gene3D" id="3.30.1490.190">
    <property type="match status" value="1"/>
</dbReference>
<evidence type="ECO:0000256" key="1">
    <source>
        <dbReference type="ARBA" id="ARBA00007957"/>
    </source>
</evidence>
<comment type="similarity">
    <text evidence="1">Belongs to the Fur family.</text>
</comment>
<dbReference type="Pfam" id="PF01475">
    <property type="entry name" value="FUR"/>
    <property type="match status" value="1"/>
</dbReference>
<reference evidence="7 8" key="1">
    <citation type="submission" date="2022-06" db="EMBL/GenBank/DDBJ databases">
        <title>Isolation of gut microbiota from human fecal samples.</title>
        <authorList>
            <person name="Pamer E.G."/>
            <person name="Barat B."/>
            <person name="Waligurski E."/>
            <person name="Medina S."/>
            <person name="Paddock L."/>
            <person name="Mostad J."/>
        </authorList>
    </citation>
    <scope>NUCLEOTIDE SEQUENCE [LARGE SCALE GENOMIC DNA]</scope>
    <source>
        <strain evidence="7 8">DFI.6.1</strain>
    </source>
</reference>
<evidence type="ECO:0000256" key="4">
    <source>
        <dbReference type="ARBA" id="ARBA00023015"/>
    </source>
</evidence>
<evidence type="ECO:0000256" key="3">
    <source>
        <dbReference type="ARBA" id="ARBA00022833"/>
    </source>
</evidence>
<dbReference type="InterPro" id="IPR002481">
    <property type="entry name" value="FUR"/>
</dbReference>
<dbReference type="InterPro" id="IPR043135">
    <property type="entry name" value="Fur_C"/>
</dbReference>
<comment type="caution">
    <text evidence="7">The sequence shown here is derived from an EMBL/GenBank/DDBJ whole genome shotgun (WGS) entry which is preliminary data.</text>
</comment>
<keyword evidence="3" id="KW-0862">Zinc</keyword>
<name>A0ABT1SMI2_9FIRM</name>
<keyword evidence="4" id="KW-0805">Transcription regulation</keyword>